<proteinExistence type="predicted"/>
<accession>A0AAE0RZF3</accession>
<feature type="transmembrane region" description="Helical" evidence="2">
    <location>
        <begin position="68"/>
        <end position="86"/>
    </location>
</feature>
<evidence type="ECO:0000313" key="4">
    <source>
        <dbReference type="Proteomes" id="UP001195483"/>
    </source>
</evidence>
<keyword evidence="2" id="KW-1133">Transmembrane helix</keyword>
<organism evidence="3 4">
    <name type="scientific">Potamilus streckersoni</name>
    <dbReference type="NCBI Taxonomy" id="2493646"/>
    <lineage>
        <taxon>Eukaryota</taxon>
        <taxon>Metazoa</taxon>
        <taxon>Spiralia</taxon>
        <taxon>Lophotrochozoa</taxon>
        <taxon>Mollusca</taxon>
        <taxon>Bivalvia</taxon>
        <taxon>Autobranchia</taxon>
        <taxon>Heteroconchia</taxon>
        <taxon>Palaeoheterodonta</taxon>
        <taxon>Unionida</taxon>
        <taxon>Unionoidea</taxon>
        <taxon>Unionidae</taxon>
        <taxon>Ambleminae</taxon>
        <taxon>Lampsilini</taxon>
        <taxon>Potamilus</taxon>
    </lineage>
</organism>
<dbReference type="EMBL" id="JAEAOA010001427">
    <property type="protein sequence ID" value="KAK3582378.1"/>
    <property type="molecule type" value="Genomic_DNA"/>
</dbReference>
<evidence type="ECO:0000256" key="1">
    <source>
        <dbReference type="ARBA" id="ARBA00004196"/>
    </source>
</evidence>
<dbReference type="InterPro" id="IPR013378">
    <property type="entry name" value="InlB-like_B-rpt"/>
</dbReference>
<dbReference type="Proteomes" id="UP001195483">
    <property type="component" value="Unassembled WGS sequence"/>
</dbReference>
<gene>
    <name evidence="3" type="ORF">CHS0354_023922</name>
</gene>
<dbReference type="InterPro" id="IPR042229">
    <property type="entry name" value="Listeria/Bacterioides_rpt_sf"/>
</dbReference>
<protein>
    <submittedName>
        <fullName evidence="3">Uncharacterized protein</fullName>
    </submittedName>
</protein>
<keyword evidence="4" id="KW-1185">Reference proteome</keyword>
<keyword evidence="2" id="KW-0812">Transmembrane</keyword>
<reference evidence="3" key="2">
    <citation type="journal article" date="2021" name="Genome Biol. Evol.">
        <title>Developing a high-quality reference genome for a parasitic bivalve with doubly uniparental inheritance (Bivalvia: Unionida).</title>
        <authorList>
            <person name="Smith C.H."/>
        </authorList>
    </citation>
    <scope>NUCLEOTIDE SEQUENCE</scope>
    <source>
        <strain evidence="3">CHS0354</strain>
        <tissue evidence="3">Mantle</tissue>
    </source>
</reference>
<dbReference type="Pfam" id="PF09479">
    <property type="entry name" value="Flg_new"/>
    <property type="match status" value="1"/>
</dbReference>
<comment type="caution">
    <text evidence="3">The sequence shown here is derived from an EMBL/GenBank/DDBJ whole genome shotgun (WGS) entry which is preliminary data.</text>
</comment>
<name>A0AAE0RZF3_9BIVA</name>
<dbReference type="Gene3D" id="2.160.20.110">
    <property type="match status" value="2"/>
</dbReference>
<dbReference type="Gene3D" id="2.60.40.4270">
    <property type="entry name" value="Listeria-Bacteroides repeat domain"/>
    <property type="match status" value="1"/>
</dbReference>
<comment type="subcellular location">
    <subcellularLocation>
        <location evidence="1">Cell envelope</location>
    </subcellularLocation>
</comment>
<dbReference type="AlphaFoldDB" id="A0AAE0RZF3"/>
<keyword evidence="2" id="KW-0472">Membrane</keyword>
<sequence length="826" mass="87739">MFIMEQLNQMPRTGSTVPGFTTVTTTGTTTCLEYNKGIEKDSFKSHNTKLIRLSNYIARTTLQYFRSLFLLLLSVVFFAGVCAAPVPDDKKQTDPTIIYTITFNSNEGSIVVSIAVQSGKAAIKPTDPKKEGYIFAGWFKDAGLKNAFDFDTEKITENIILHAKWSSSKSVLSKLILSLSETLPFGTDISGAAIKEISIENGATSSVKTNEILTFNANKAKIKITAEDNTFTEYDVILNATIGQPTFTTYSGGLFFGQAIKDRTIWQKPDNTTNNDAVLLTVSNIANTSVTWKLESTINNNLKTQIGTKTAANNKIEITSADLPNQAGDLLNEIANDNTITATVTIGSTTSTQTITYKPKELRSWHDVQAMRVDLAGDYVLMNNIAFPEPGTNDLSVYGLEPIGKDSIVRAAFALDFDGVPFSGSFDGKGFTISNVLIKGPTNVIDLGPVRPSFSAFFGKIDAPGKTFQNVIIDHSGIESYAIGSGFAAEVVAGTIKNVGVISTKKEVIFIIGTNKSISGGLVGLLNGGEIIHCYTKTNIKTSAGSLTQGVGGLVGNTNSNVTVSGYATGDVTVNAGSLSNCGGLVGANRGNLYGYATGNVTGVGNSGGLVGNALGGNIVGYATGNVFVDDKYVENIGGLIGSVNTNSTYPNANVTGYATGKVGPIETEPYLVISNVGGLVGKIEGSNVQITGYYTGSQVAGSNQIGGLIGVDDSQANIAGYVTKFRLIRTTSEAKTFGFLIGNKLSSGPKCYYFSNNDITGNYPSTDRRGYDGTLIDPTHRSNYDGYAFVDDATPGPWVWRDGKKPALRLRYSDGTDIISTNDQP</sequence>
<reference evidence="3" key="1">
    <citation type="journal article" date="2021" name="Genome Biol. Evol.">
        <title>A High-Quality Reference Genome for a Parasitic Bivalve with Doubly Uniparental Inheritance (Bivalvia: Unionida).</title>
        <authorList>
            <person name="Smith C.H."/>
        </authorList>
    </citation>
    <scope>NUCLEOTIDE SEQUENCE</scope>
    <source>
        <strain evidence="3">CHS0354</strain>
    </source>
</reference>
<dbReference type="NCBIfam" id="TIGR02543">
    <property type="entry name" value="List_Bact_rpt"/>
    <property type="match status" value="1"/>
</dbReference>
<reference evidence="3" key="3">
    <citation type="submission" date="2023-05" db="EMBL/GenBank/DDBJ databases">
        <authorList>
            <person name="Smith C.H."/>
        </authorList>
    </citation>
    <scope>NUCLEOTIDE SEQUENCE</scope>
    <source>
        <strain evidence="3">CHS0354</strain>
        <tissue evidence="3">Mantle</tissue>
    </source>
</reference>
<evidence type="ECO:0000256" key="2">
    <source>
        <dbReference type="SAM" id="Phobius"/>
    </source>
</evidence>
<evidence type="ECO:0000313" key="3">
    <source>
        <dbReference type="EMBL" id="KAK3582378.1"/>
    </source>
</evidence>